<dbReference type="NCBIfam" id="TIGR01083">
    <property type="entry name" value="nth"/>
    <property type="match status" value="1"/>
</dbReference>
<keyword evidence="10 12" id="KW-0456">Lyase</keyword>
<keyword evidence="7 12" id="KW-0411">Iron-sulfur</keyword>
<keyword evidence="9 12" id="KW-0234">DNA repair</keyword>
<comment type="cofactor">
    <cofactor evidence="12">
        <name>[4Fe-4S] cluster</name>
        <dbReference type="ChEBI" id="CHEBI:49883"/>
    </cofactor>
    <text evidence="12">Binds 1 [4Fe-4S] cluster.</text>
</comment>
<keyword evidence="8 12" id="KW-0238">DNA-binding</keyword>
<dbReference type="Pfam" id="PF00633">
    <property type="entry name" value="HHH"/>
    <property type="match status" value="1"/>
</dbReference>
<evidence type="ECO:0000256" key="5">
    <source>
        <dbReference type="ARBA" id="ARBA00022801"/>
    </source>
</evidence>
<dbReference type="FunFam" id="1.10.340.30:FF:000001">
    <property type="entry name" value="Endonuclease III"/>
    <property type="match status" value="1"/>
</dbReference>
<evidence type="ECO:0000256" key="4">
    <source>
        <dbReference type="ARBA" id="ARBA00022763"/>
    </source>
</evidence>
<evidence type="ECO:0000256" key="6">
    <source>
        <dbReference type="ARBA" id="ARBA00023004"/>
    </source>
</evidence>
<dbReference type="GO" id="GO:0140078">
    <property type="term" value="F:class I DNA-(apurinic or apyrimidinic site) endonuclease activity"/>
    <property type="evidence" value="ECO:0007669"/>
    <property type="project" value="UniProtKB-EC"/>
</dbReference>
<gene>
    <name evidence="12 14" type="primary">nth</name>
    <name evidence="14" type="ORF">IXB50_05095</name>
</gene>
<evidence type="ECO:0000256" key="12">
    <source>
        <dbReference type="HAMAP-Rule" id="MF_00942"/>
    </source>
</evidence>
<evidence type="ECO:0000256" key="11">
    <source>
        <dbReference type="ARBA" id="ARBA00023295"/>
    </source>
</evidence>
<dbReference type="InterPro" id="IPR000445">
    <property type="entry name" value="HhH_motif"/>
</dbReference>
<evidence type="ECO:0000256" key="1">
    <source>
        <dbReference type="ARBA" id="ARBA00008343"/>
    </source>
</evidence>
<proteinExistence type="inferred from homology"/>
<reference evidence="14" key="2">
    <citation type="journal article" date="2021" name="Mar. Drugs">
        <title>Genome Reduction and Secondary Metabolism of the Marine Sponge-Associated Cyanobacterium Leptothoe.</title>
        <authorList>
            <person name="Konstantinou D."/>
            <person name="Popin R.V."/>
            <person name="Fewer D.P."/>
            <person name="Sivonen K."/>
            <person name="Gkelis S."/>
        </authorList>
    </citation>
    <scope>NUCLEOTIDE SEQUENCE</scope>
    <source>
        <strain evidence="14">TAU-MAC 1115</strain>
    </source>
</reference>
<evidence type="ECO:0000256" key="2">
    <source>
        <dbReference type="ARBA" id="ARBA00022485"/>
    </source>
</evidence>
<keyword evidence="11 12" id="KW-0326">Glycosidase</keyword>
<dbReference type="SMART" id="SM00525">
    <property type="entry name" value="FES"/>
    <property type="match status" value="1"/>
</dbReference>
<dbReference type="GO" id="GO:0006285">
    <property type="term" value="P:base-excision repair, AP site formation"/>
    <property type="evidence" value="ECO:0007669"/>
    <property type="project" value="TreeGrafter"/>
</dbReference>
<dbReference type="Gene3D" id="1.10.1670.10">
    <property type="entry name" value="Helix-hairpin-Helix base-excision DNA repair enzymes (C-terminal)"/>
    <property type="match status" value="1"/>
</dbReference>
<feature type="binding site" evidence="12">
    <location>
        <position position="215"/>
    </location>
    <ligand>
        <name>[4Fe-4S] cluster</name>
        <dbReference type="ChEBI" id="CHEBI:49883"/>
    </ligand>
</feature>
<dbReference type="GO" id="GO:0051539">
    <property type="term" value="F:4 iron, 4 sulfur cluster binding"/>
    <property type="evidence" value="ECO:0007669"/>
    <property type="project" value="UniProtKB-UniRule"/>
</dbReference>
<keyword evidence="5 12" id="KW-0378">Hydrolase</keyword>
<evidence type="ECO:0000259" key="13">
    <source>
        <dbReference type="SMART" id="SM00478"/>
    </source>
</evidence>
<evidence type="ECO:0000313" key="15">
    <source>
        <dbReference type="Proteomes" id="UP000717364"/>
    </source>
</evidence>
<evidence type="ECO:0000256" key="9">
    <source>
        <dbReference type="ARBA" id="ARBA00023204"/>
    </source>
</evidence>
<dbReference type="AlphaFoldDB" id="A0A947DDW2"/>
<dbReference type="EC" id="4.2.99.18" evidence="12"/>
<accession>A0A947DDW2</accession>
<evidence type="ECO:0000256" key="10">
    <source>
        <dbReference type="ARBA" id="ARBA00023239"/>
    </source>
</evidence>
<feature type="binding site" evidence="12">
    <location>
        <position position="206"/>
    </location>
    <ligand>
        <name>[4Fe-4S] cluster</name>
        <dbReference type="ChEBI" id="CHEBI:49883"/>
    </ligand>
</feature>
<evidence type="ECO:0000313" key="14">
    <source>
        <dbReference type="EMBL" id="MBT9314794.1"/>
    </source>
</evidence>
<dbReference type="FunFam" id="1.10.1670.10:FF:000001">
    <property type="entry name" value="Endonuclease III"/>
    <property type="match status" value="1"/>
</dbReference>
<dbReference type="Pfam" id="PF00730">
    <property type="entry name" value="HhH-GPD"/>
    <property type="match status" value="1"/>
</dbReference>
<keyword evidence="2 12" id="KW-0004">4Fe-4S</keyword>
<feature type="binding site" evidence="12">
    <location>
        <position position="209"/>
    </location>
    <ligand>
        <name>[4Fe-4S] cluster</name>
        <dbReference type="ChEBI" id="CHEBI:49883"/>
    </ligand>
</feature>
<dbReference type="GO" id="GO:0003677">
    <property type="term" value="F:DNA binding"/>
    <property type="evidence" value="ECO:0007669"/>
    <property type="project" value="UniProtKB-UniRule"/>
</dbReference>
<dbReference type="EMBL" id="JADOES010000006">
    <property type="protein sequence ID" value="MBT9314794.1"/>
    <property type="molecule type" value="Genomic_DNA"/>
</dbReference>
<dbReference type="InterPro" id="IPR023170">
    <property type="entry name" value="HhH_base_excis_C"/>
</dbReference>
<dbReference type="HAMAP" id="MF_00942">
    <property type="entry name" value="Nth"/>
    <property type="match status" value="1"/>
</dbReference>
<dbReference type="PANTHER" id="PTHR10359:SF18">
    <property type="entry name" value="ENDONUCLEASE III"/>
    <property type="match status" value="1"/>
</dbReference>
<dbReference type="InterPro" id="IPR003651">
    <property type="entry name" value="Endonuclease3_FeS-loop_motif"/>
</dbReference>
<feature type="domain" description="HhH-GPD" evidence="13">
    <location>
        <begin position="49"/>
        <end position="197"/>
    </location>
</feature>
<dbReference type="PROSITE" id="PS00764">
    <property type="entry name" value="ENDONUCLEASE_III_1"/>
    <property type="match status" value="1"/>
</dbReference>
<evidence type="ECO:0000256" key="8">
    <source>
        <dbReference type="ARBA" id="ARBA00023125"/>
    </source>
</evidence>
<organism evidence="14 15">
    <name type="scientific">Leptothoe spongobia TAU-MAC 1115</name>
    <dbReference type="NCBI Taxonomy" id="1967444"/>
    <lineage>
        <taxon>Bacteria</taxon>
        <taxon>Bacillati</taxon>
        <taxon>Cyanobacteriota</taxon>
        <taxon>Cyanophyceae</taxon>
        <taxon>Nodosilineales</taxon>
        <taxon>Cymatolegaceae</taxon>
        <taxon>Leptothoe</taxon>
        <taxon>Leptothoe spongobia</taxon>
    </lineage>
</organism>
<dbReference type="PIRSF" id="PIRSF001435">
    <property type="entry name" value="Nth"/>
    <property type="match status" value="1"/>
</dbReference>
<keyword evidence="14" id="KW-0255">Endonuclease</keyword>
<evidence type="ECO:0000256" key="7">
    <source>
        <dbReference type="ARBA" id="ARBA00023014"/>
    </source>
</evidence>
<dbReference type="InterPro" id="IPR011257">
    <property type="entry name" value="DNA_glycosylase"/>
</dbReference>
<dbReference type="Gene3D" id="1.10.340.30">
    <property type="entry name" value="Hypothetical protein, domain 2"/>
    <property type="match status" value="1"/>
</dbReference>
<dbReference type="InterPro" id="IPR003265">
    <property type="entry name" value="HhH-GPD_domain"/>
</dbReference>
<dbReference type="Proteomes" id="UP000717364">
    <property type="component" value="Unassembled WGS sequence"/>
</dbReference>
<dbReference type="InterPro" id="IPR005759">
    <property type="entry name" value="Nth"/>
</dbReference>
<sequence>MTATQAKRPRLTKKRRALLILERLKELYPEAPCSLDYDNPLQLLIATMLSAQCTDARVNIVTPALFERFPSVTNYAEADVGEIESYIKSTGFYRNKAKNIRAACEKIVTDFGGEVPQSMETLTSLPGVARKTANVVLAHGFGINAGVTVDTHVKRITNRLGLTKHDAPVKIEQDLMKLLPQPDWENWSIRLVYHGRAVCDARNPACERCQLAEWCSSGSKLIKAKSNSKTTKKLPQKT</sequence>
<reference evidence="14" key="1">
    <citation type="submission" date="2020-11" db="EMBL/GenBank/DDBJ databases">
        <authorList>
            <person name="Konstantinou D."/>
            <person name="Gkelis S."/>
            <person name="Popin R."/>
            <person name="Fewer D."/>
            <person name="Sivonen K."/>
        </authorList>
    </citation>
    <scope>NUCLEOTIDE SEQUENCE</scope>
    <source>
        <strain evidence="14">TAU-MAC 1115</strain>
    </source>
</reference>
<dbReference type="RefSeq" id="WP_215607864.1">
    <property type="nucleotide sequence ID" value="NZ_JADOES010000006.1"/>
</dbReference>
<feature type="binding site" evidence="12">
    <location>
        <position position="199"/>
    </location>
    <ligand>
        <name>[4Fe-4S] cluster</name>
        <dbReference type="ChEBI" id="CHEBI:49883"/>
    </ligand>
</feature>
<dbReference type="InterPro" id="IPR004035">
    <property type="entry name" value="Endouclease-III_FeS-bd_BS"/>
</dbReference>
<name>A0A947DDW2_9CYAN</name>
<dbReference type="SUPFAM" id="SSF48150">
    <property type="entry name" value="DNA-glycosylase"/>
    <property type="match status" value="1"/>
</dbReference>
<comment type="similarity">
    <text evidence="1 12">Belongs to the Nth/MutY family.</text>
</comment>
<dbReference type="CDD" id="cd00056">
    <property type="entry name" value="ENDO3c"/>
    <property type="match status" value="1"/>
</dbReference>
<keyword evidence="4 12" id="KW-0227">DNA damage</keyword>
<dbReference type="PROSITE" id="PS01155">
    <property type="entry name" value="ENDONUCLEASE_III_2"/>
    <property type="match status" value="1"/>
</dbReference>
<keyword evidence="6 12" id="KW-0408">Iron</keyword>
<evidence type="ECO:0000256" key="3">
    <source>
        <dbReference type="ARBA" id="ARBA00022723"/>
    </source>
</evidence>
<dbReference type="GO" id="GO:0046872">
    <property type="term" value="F:metal ion binding"/>
    <property type="evidence" value="ECO:0007669"/>
    <property type="project" value="UniProtKB-KW"/>
</dbReference>
<comment type="caution">
    <text evidence="14">The sequence shown here is derived from an EMBL/GenBank/DDBJ whole genome shotgun (WGS) entry which is preliminary data.</text>
</comment>
<comment type="function">
    <text evidence="12">DNA repair enzyme that has both DNA N-glycosylase activity and AP-lyase activity. The DNA N-glycosylase activity releases various damaged pyrimidines from DNA by cleaving the N-glycosidic bond, leaving an AP (apurinic/apyrimidinic) site. The AP-lyase activity cleaves the phosphodiester bond 3' to the AP site by a beta-elimination, leaving a 3'-terminal unsaturated sugar and a product with a terminal 5'-phosphate.</text>
</comment>
<dbReference type="PANTHER" id="PTHR10359">
    <property type="entry name" value="A/G-SPECIFIC ADENINE GLYCOSYLASE/ENDONUCLEASE III"/>
    <property type="match status" value="1"/>
</dbReference>
<comment type="catalytic activity">
    <reaction evidence="12">
        <text>2'-deoxyribonucleotide-(2'-deoxyribose 5'-phosphate)-2'-deoxyribonucleotide-DNA = a 3'-end 2'-deoxyribonucleotide-(2,3-dehydro-2,3-deoxyribose 5'-phosphate)-DNA + a 5'-end 5'-phospho-2'-deoxyribonucleoside-DNA + H(+)</text>
        <dbReference type="Rhea" id="RHEA:66592"/>
        <dbReference type="Rhea" id="RHEA-COMP:13180"/>
        <dbReference type="Rhea" id="RHEA-COMP:16897"/>
        <dbReference type="Rhea" id="RHEA-COMP:17067"/>
        <dbReference type="ChEBI" id="CHEBI:15378"/>
        <dbReference type="ChEBI" id="CHEBI:136412"/>
        <dbReference type="ChEBI" id="CHEBI:157695"/>
        <dbReference type="ChEBI" id="CHEBI:167181"/>
        <dbReference type="EC" id="4.2.99.18"/>
    </reaction>
</comment>
<dbReference type="InterPro" id="IPR004036">
    <property type="entry name" value="Endonuclease-III-like_CS2"/>
</dbReference>
<keyword evidence="3 12" id="KW-0479">Metal-binding</keyword>
<dbReference type="Pfam" id="PF10576">
    <property type="entry name" value="EndIII_4Fe-2S"/>
    <property type="match status" value="1"/>
</dbReference>
<dbReference type="SMART" id="SM00478">
    <property type="entry name" value="ENDO3c"/>
    <property type="match status" value="1"/>
</dbReference>
<dbReference type="GO" id="GO:0019104">
    <property type="term" value="F:DNA N-glycosylase activity"/>
    <property type="evidence" value="ECO:0007669"/>
    <property type="project" value="UniProtKB-UniRule"/>
</dbReference>
<protein>
    <recommendedName>
        <fullName evidence="12">Endonuclease III</fullName>
        <ecNumber evidence="12">4.2.99.18</ecNumber>
    </recommendedName>
    <alternativeName>
        <fullName evidence="12">DNA-(apurinic or apyrimidinic site) lyase</fullName>
    </alternativeName>
</protein>
<keyword evidence="14" id="KW-0540">Nuclease</keyword>
<keyword evidence="15" id="KW-1185">Reference proteome</keyword>